<dbReference type="SUPFAM" id="SSF53850">
    <property type="entry name" value="Periplasmic binding protein-like II"/>
    <property type="match status" value="1"/>
</dbReference>
<keyword evidence="4 5" id="KW-0732">Signal</keyword>
<dbReference type="GO" id="GO:0043190">
    <property type="term" value="C:ATP-binding cassette (ABC) transporter complex"/>
    <property type="evidence" value="ECO:0007669"/>
    <property type="project" value="InterPro"/>
</dbReference>
<feature type="signal peptide" evidence="5">
    <location>
        <begin position="1"/>
        <end position="22"/>
    </location>
</feature>
<dbReference type="InterPro" id="IPR023765">
    <property type="entry name" value="SBP_5_CS"/>
</dbReference>
<evidence type="ECO:0000256" key="2">
    <source>
        <dbReference type="ARBA" id="ARBA00005695"/>
    </source>
</evidence>
<gene>
    <name evidence="7" type="ORF">AB4Y30_16265</name>
</gene>
<dbReference type="RefSeq" id="WP_368653227.1">
    <property type="nucleotide sequence ID" value="NZ_CP162599.1"/>
</dbReference>
<organism evidence="7">
    <name type="scientific">Ornithinibacillus sp. 4-3</name>
    <dbReference type="NCBI Taxonomy" id="3231488"/>
    <lineage>
        <taxon>Bacteria</taxon>
        <taxon>Bacillati</taxon>
        <taxon>Bacillota</taxon>
        <taxon>Bacilli</taxon>
        <taxon>Bacillales</taxon>
        <taxon>Bacillaceae</taxon>
        <taxon>Ornithinibacillus</taxon>
    </lineage>
</organism>
<dbReference type="PROSITE" id="PS51257">
    <property type="entry name" value="PROKAR_LIPOPROTEIN"/>
    <property type="match status" value="1"/>
</dbReference>
<comment type="subcellular location">
    <subcellularLocation>
        <location evidence="1">Cell membrane</location>
        <topology evidence="1">Lipid-anchor</topology>
    </subcellularLocation>
</comment>
<evidence type="ECO:0000313" key="7">
    <source>
        <dbReference type="EMBL" id="XDK32539.1"/>
    </source>
</evidence>
<proteinExistence type="inferred from homology"/>
<dbReference type="PANTHER" id="PTHR30290:SF9">
    <property type="entry name" value="OLIGOPEPTIDE-BINDING PROTEIN APPA"/>
    <property type="match status" value="1"/>
</dbReference>
<comment type="similarity">
    <text evidence="2">Belongs to the bacterial solute-binding protein 5 family.</text>
</comment>
<dbReference type="GO" id="GO:0042597">
    <property type="term" value="C:periplasmic space"/>
    <property type="evidence" value="ECO:0007669"/>
    <property type="project" value="UniProtKB-ARBA"/>
</dbReference>
<dbReference type="CDD" id="cd08498">
    <property type="entry name" value="PBP2_NikA_DppA_OppA_like_2"/>
    <property type="match status" value="1"/>
</dbReference>
<dbReference type="Gene3D" id="3.40.190.10">
    <property type="entry name" value="Periplasmic binding protein-like II"/>
    <property type="match status" value="1"/>
</dbReference>
<evidence type="ECO:0000259" key="6">
    <source>
        <dbReference type="Pfam" id="PF00496"/>
    </source>
</evidence>
<evidence type="ECO:0000256" key="1">
    <source>
        <dbReference type="ARBA" id="ARBA00004193"/>
    </source>
</evidence>
<dbReference type="AlphaFoldDB" id="A0AB39HPC7"/>
<dbReference type="InterPro" id="IPR039424">
    <property type="entry name" value="SBP_5"/>
</dbReference>
<reference evidence="7" key="1">
    <citation type="submission" date="2024-07" db="EMBL/GenBank/DDBJ databases">
        <title>Halotolerant mesophilic bacterium Ornithinibacillus sp. 4-3, sp. nov., isolated from soil.</title>
        <authorList>
            <person name="Sidarenka A.V."/>
            <person name="Guliayeva D.E."/>
            <person name="Leanovich S.I."/>
            <person name="Hileuskaya K.S."/>
            <person name="Akhremchuk A.E."/>
            <person name="Sikolenko M.A."/>
            <person name="Valentovich L.N."/>
        </authorList>
    </citation>
    <scope>NUCLEOTIDE SEQUENCE</scope>
    <source>
        <strain evidence="7">4-3</strain>
    </source>
</reference>
<name>A0AB39HPC7_9BACI</name>
<dbReference type="GO" id="GO:1904680">
    <property type="term" value="F:peptide transmembrane transporter activity"/>
    <property type="evidence" value="ECO:0007669"/>
    <property type="project" value="TreeGrafter"/>
</dbReference>
<dbReference type="InterPro" id="IPR030678">
    <property type="entry name" value="Peptide/Ni-bd"/>
</dbReference>
<accession>A0AB39HPC7</accession>
<feature type="chain" id="PRO_5044233783" evidence="5">
    <location>
        <begin position="23"/>
        <end position="514"/>
    </location>
</feature>
<protein>
    <submittedName>
        <fullName evidence="7">ABC transporter substrate-binding protein</fullName>
    </submittedName>
</protein>
<dbReference type="PANTHER" id="PTHR30290">
    <property type="entry name" value="PERIPLASMIC BINDING COMPONENT OF ABC TRANSPORTER"/>
    <property type="match status" value="1"/>
</dbReference>
<dbReference type="PIRSF" id="PIRSF002741">
    <property type="entry name" value="MppA"/>
    <property type="match status" value="1"/>
</dbReference>
<evidence type="ECO:0000256" key="3">
    <source>
        <dbReference type="ARBA" id="ARBA00022448"/>
    </source>
</evidence>
<dbReference type="GO" id="GO:0015833">
    <property type="term" value="P:peptide transport"/>
    <property type="evidence" value="ECO:0007669"/>
    <property type="project" value="TreeGrafter"/>
</dbReference>
<feature type="domain" description="Solute-binding protein family 5" evidence="6">
    <location>
        <begin position="82"/>
        <end position="434"/>
    </location>
</feature>
<evidence type="ECO:0000256" key="5">
    <source>
        <dbReference type="SAM" id="SignalP"/>
    </source>
</evidence>
<sequence>MRKIYLFLFLALVLAIAGCSSGDDTEETGGSVESGDSKELIIANGQDIISFDIHDHNNTSTEAVHVNMFNYLVKNDGEGGFTSDLAESWENIDDTTWSFKLKEGVKFHNGDELTAEDVKFTLERVANDDTLREYGNYKQIEEVQVKSDYEFDIITENPEPILLNRLSRIGSGILPKDYIEAEGWDVFLDNPVGTGPYKLKEWKKDDRLVLEPFEDYFGDAAKWEEVVFRSIPEDSTRVSELLTGGVDIAVNIPPTDFERIESTDDVSIETSDSQRVMLLILRTQGDYATADPLVREAIDLAIDKQAIVDSLLEGTATVTRTRVTPGNGGANEDLYGQTLYDPERAKELLAEAGYEDGVTIKISAPNGRYIKDKETVELIATMLAEVGITAELEFLEWSAFSTKRSDKSFDDVHFIAFGNSMFDASNALISLTKEESVGETDYDNPQTDKLITDAIQNMDLEERTKQFQEAQELIAEDRPHIYLYQVEGIYGVNERLNFEPRLDEMFYVDDITLN</sequence>
<dbReference type="InterPro" id="IPR000914">
    <property type="entry name" value="SBP_5_dom"/>
</dbReference>
<keyword evidence="3" id="KW-0813">Transport</keyword>
<dbReference type="Pfam" id="PF00496">
    <property type="entry name" value="SBP_bac_5"/>
    <property type="match status" value="1"/>
</dbReference>
<dbReference type="Gene3D" id="3.10.105.10">
    <property type="entry name" value="Dipeptide-binding Protein, Domain 3"/>
    <property type="match status" value="1"/>
</dbReference>
<dbReference type="PROSITE" id="PS01040">
    <property type="entry name" value="SBP_BACTERIAL_5"/>
    <property type="match status" value="1"/>
</dbReference>
<evidence type="ECO:0000256" key="4">
    <source>
        <dbReference type="ARBA" id="ARBA00022729"/>
    </source>
</evidence>
<dbReference type="EMBL" id="CP162599">
    <property type="protein sequence ID" value="XDK32539.1"/>
    <property type="molecule type" value="Genomic_DNA"/>
</dbReference>
<dbReference type="Gene3D" id="3.90.76.10">
    <property type="entry name" value="Dipeptide-binding Protein, Domain 1"/>
    <property type="match status" value="1"/>
</dbReference>